<feature type="repeat" description="ANK" evidence="1">
    <location>
        <begin position="95"/>
        <end position="117"/>
    </location>
</feature>
<reference evidence="2" key="1">
    <citation type="journal article" date="2017" name="Nature">
        <title>The genome of Chenopodium quinoa.</title>
        <authorList>
            <person name="Jarvis D.E."/>
            <person name="Ho Y.S."/>
            <person name="Lightfoot D.J."/>
            <person name="Schmoeckel S.M."/>
            <person name="Li B."/>
            <person name="Borm T.J.A."/>
            <person name="Ohyanagi H."/>
            <person name="Mineta K."/>
            <person name="Michell C.T."/>
            <person name="Saber N."/>
            <person name="Kharbatia N.M."/>
            <person name="Rupper R.R."/>
            <person name="Sharp A.R."/>
            <person name="Dally N."/>
            <person name="Boughton B.A."/>
            <person name="Woo Y.H."/>
            <person name="Gao G."/>
            <person name="Schijlen E.G.W.M."/>
            <person name="Guo X."/>
            <person name="Momin A.A."/>
            <person name="Negrao S."/>
            <person name="Al-Babili S."/>
            <person name="Gehring C."/>
            <person name="Roessner U."/>
            <person name="Jung C."/>
            <person name="Murphy K."/>
            <person name="Arold S.T."/>
            <person name="Gojobori T."/>
            <person name="van der Linden C.G."/>
            <person name="van Loo E.N."/>
            <person name="Jellen E.N."/>
            <person name="Maughan P.J."/>
            <person name="Tester M."/>
        </authorList>
    </citation>
    <scope>NUCLEOTIDE SEQUENCE [LARGE SCALE GENOMIC DNA]</scope>
    <source>
        <strain evidence="2">cv. PI 614886</strain>
    </source>
</reference>
<dbReference type="Proteomes" id="UP000596660">
    <property type="component" value="Unplaced"/>
</dbReference>
<dbReference type="PRINTS" id="PR01415">
    <property type="entry name" value="ANKYRIN"/>
</dbReference>
<dbReference type="Gramene" id="AUR62025740-RA">
    <property type="protein sequence ID" value="AUR62025740-RA:cds"/>
    <property type="gene ID" value="AUR62025740"/>
</dbReference>
<protein>
    <submittedName>
        <fullName evidence="2">Uncharacterized protein</fullName>
    </submittedName>
</protein>
<dbReference type="PANTHER" id="PTHR24121:SF21">
    <property type="entry name" value="ANKYRIN REPEAT FAMILY PROTEIN"/>
    <property type="match status" value="1"/>
</dbReference>
<evidence type="ECO:0000313" key="2">
    <source>
        <dbReference type="EnsemblPlants" id="AUR62025740-RA:cds"/>
    </source>
</evidence>
<feature type="repeat" description="ANK" evidence="1">
    <location>
        <begin position="60"/>
        <end position="92"/>
    </location>
</feature>
<dbReference type="InterPro" id="IPR036770">
    <property type="entry name" value="Ankyrin_rpt-contain_sf"/>
</dbReference>
<name>A0A803MA14_CHEQI</name>
<feature type="repeat" description="ANK" evidence="1">
    <location>
        <begin position="250"/>
        <end position="282"/>
    </location>
</feature>
<dbReference type="Pfam" id="PF12796">
    <property type="entry name" value="Ank_2"/>
    <property type="match status" value="3"/>
</dbReference>
<dbReference type="SMART" id="SM00248">
    <property type="entry name" value="ANK"/>
    <property type="match status" value="6"/>
</dbReference>
<sequence>MIQLIPQQDVWWGETPLHYAVREGNIEFFKLLFEYQQGQQEATVMTPMGFNPGLSMQNNEGNTPLHLALIKGKDDVALLLAKHCPDLTRSRKNNDGNTPLHVAAEVGNTECFKLLLEYDLKQAEVTNKDGNTPLHVAFLKSNLPIEKREDLSSKYLDMIKLMIEKESCVACMQDAIGATPLHRAASITSTYTQKIIRLILDKCPQSVMEVRNNSSKTILHVLKTIPSYKEAKALLDIPELFGLINHQDNDGNTPLHWAAMNLNHNMVRALLDSSAEQSIRRNNDGITAESLIQEQFEVRTKNRH</sequence>
<dbReference type="PROSITE" id="PS50297">
    <property type="entry name" value="ANK_REP_REGION"/>
    <property type="match status" value="4"/>
</dbReference>
<proteinExistence type="predicted"/>
<dbReference type="SUPFAM" id="SSF48403">
    <property type="entry name" value="Ankyrin repeat"/>
    <property type="match status" value="1"/>
</dbReference>
<reference evidence="2" key="2">
    <citation type="submission" date="2021-03" db="UniProtKB">
        <authorList>
            <consortium name="EnsemblPlants"/>
        </authorList>
    </citation>
    <scope>IDENTIFICATION</scope>
</reference>
<feature type="repeat" description="ANK" evidence="1">
    <location>
        <begin position="12"/>
        <end position="34"/>
    </location>
</feature>
<dbReference type="EnsemblPlants" id="AUR62025740-RA">
    <property type="protein sequence ID" value="AUR62025740-RA:cds"/>
    <property type="gene ID" value="AUR62025740"/>
</dbReference>
<dbReference type="AlphaFoldDB" id="A0A803MA14"/>
<dbReference type="PANTHER" id="PTHR24121">
    <property type="entry name" value="NO MECHANORECEPTOR POTENTIAL C, ISOFORM D-RELATED"/>
    <property type="match status" value="1"/>
</dbReference>
<dbReference type="PROSITE" id="PS50088">
    <property type="entry name" value="ANK_REPEAT"/>
    <property type="match status" value="4"/>
</dbReference>
<dbReference type="Gene3D" id="1.25.40.20">
    <property type="entry name" value="Ankyrin repeat-containing domain"/>
    <property type="match status" value="2"/>
</dbReference>
<evidence type="ECO:0000313" key="3">
    <source>
        <dbReference type="Proteomes" id="UP000596660"/>
    </source>
</evidence>
<dbReference type="InterPro" id="IPR002110">
    <property type="entry name" value="Ankyrin_rpt"/>
</dbReference>
<organism evidence="2 3">
    <name type="scientific">Chenopodium quinoa</name>
    <name type="common">Quinoa</name>
    <dbReference type="NCBI Taxonomy" id="63459"/>
    <lineage>
        <taxon>Eukaryota</taxon>
        <taxon>Viridiplantae</taxon>
        <taxon>Streptophyta</taxon>
        <taxon>Embryophyta</taxon>
        <taxon>Tracheophyta</taxon>
        <taxon>Spermatophyta</taxon>
        <taxon>Magnoliopsida</taxon>
        <taxon>eudicotyledons</taxon>
        <taxon>Gunneridae</taxon>
        <taxon>Pentapetalae</taxon>
        <taxon>Caryophyllales</taxon>
        <taxon>Chenopodiaceae</taxon>
        <taxon>Chenopodioideae</taxon>
        <taxon>Atripliceae</taxon>
        <taxon>Chenopodium</taxon>
    </lineage>
</organism>
<keyword evidence="3" id="KW-1185">Reference proteome</keyword>
<evidence type="ECO:0000256" key="1">
    <source>
        <dbReference type="PROSITE-ProRule" id="PRU00023"/>
    </source>
</evidence>
<keyword evidence="1" id="KW-0040">ANK repeat</keyword>
<accession>A0A803MA14</accession>
<dbReference type="OMA" id="ACWEDRE"/>